<dbReference type="HOGENOM" id="CLU_019796_1_3_7"/>
<dbReference type="STRING" id="651182.TOL2_C21520"/>
<accession>K0NK74</accession>
<dbReference type="OrthoDB" id="9793626at2"/>
<dbReference type="Pfam" id="PF00389">
    <property type="entry name" value="2-Hacid_dh"/>
    <property type="match status" value="1"/>
</dbReference>
<dbReference type="PROSITE" id="PS00671">
    <property type="entry name" value="D_2_HYDROXYACID_DH_3"/>
    <property type="match status" value="1"/>
</dbReference>
<dbReference type="PANTHER" id="PTHR10996:SF283">
    <property type="entry name" value="GLYOXYLATE_HYDROXYPYRUVATE REDUCTASE B"/>
    <property type="match status" value="1"/>
</dbReference>
<dbReference type="PROSITE" id="PS00670">
    <property type="entry name" value="D_2_HYDROXYACID_DH_2"/>
    <property type="match status" value="1"/>
</dbReference>
<dbReference type="InterPro" id="IPR050223">
    <property type="entry name" value="D-isomer_2-hydroxyacid_DH"/>
</dbReference>
<evidence type="ECO:0000313" key="5">
    <source>
        <dbReference type="EMBL" id="CCK80313.1"/>
    </source>
</evidence>
<feature type="domain" description="D-isomer specific 2-hydroxyacid dehydrogenase NAD-binding" evidence="4">
    <location>
        <begin position="112"/>
        <end position="288"/>
    </location>
</feature>
<dbReference type="InterPro" id="IPR006139">
    <property type="entry name" value="D-isomer_2_OHA_DH_cat_dom"/>
</dbReference>
<dbReference type="InterPro" id="IPR006140">
    <property type="entry name" value="D-isomer_DH_NAD-bd"/>
</dbReference>
<dbReference type="RefSeq" id="WP_014957625.1">
    <property type="nucleotide sequence ID" value="NC_018645.1"/>
</dbReference>
<evidence type="ECO:0000259" key="3">
    <source>
        <dbReference type="Pfam" id="PF00389"/>
    </source>
</evidence>
<comment type="similarity">
    <text evidence="2">Belongs to the D-isomer specific 2-hydroxyacid dehydrogenase family.</text>
</comment>
<dbReference type="GO" id="GO:0016618">
    <property type="term" value="F:hydroxypyruvate reductase [NAD(P)H] activity"/>
    <property type="evidence" value="ECO:0007669"/>
    <property type="project" value="TreeGrafter"/>
</dbReference>
<dbReference type="PANTHER" id="PTHR10996">
    <property type="entry name" value="2-HYDROXYACID DEHYDROGENASE-RELATED"/>
    <property type="match status" value="1"/>
</dbReference>
<dbReference type="GO" id="GO:0005829">
    <property type="term" value="C:cytosol"/>
    <property type="evidence" value="ECO:0007669"/>
    <property type="project" value="TreeGrafter"/>
</dbReference>
<dbReference type="Pfam" id="PF02826">
    <property type="entry name" value="2-Hacid_dh_C"/>
    <property type="match status" value="1"/>
</dbReference>
<dbReference type="Proteomes" id="UP000007347">
    <property type="component" value="Chromosome"/>
</dbReference>
<dbReference type="EMBL" id="FO203503">
    <property type="protein sequence ID" value="CCK80313.1"/>
    <property type="molecule type" value="Genomic_DNA"/>
</dbReference>
<dbReference type="InterPro" id="IPR036291">
    <property type="entry name" value="NAD(P)-bd_dom_sf"/>
</dbReference>
<dbReference type="PATRIC" id="fig|651182.5.peg.2552"/>
<dbReference type="KEGG" id="dto:TOL2_C21520"/>
<gene>
    <name evidence="5" type="ordered locus">TOL2_C21520</name>
</gene>
<dbReference type="SUPFAM" id="SSF52283">
    <property type="entry name" value="Formate/glycerate dehydrogenase catalytic domain-like"/>
    <property type="match status" value="1"/>
</dbReference>
<organism evidence="5 6">
    <name type="scientific">Desulfobacula toluolica (strain DSM 7467 / Tol2)</name>
    <dbReference type="NCBI Taxonomy" id="651182"/>
    <lineage>
        <taxon>Bacteria</taxon>
        <taxon>Pseudomonadati</taxon>
        <taxon>Thermodesulfobacteriota</taxon>
        <taxon>Desulfobacteria</taxon>
        <taxon>Desulfobacterales</taxon>
        <taxon>Desulfobacteraceae</taxon>
        <taxon>Desulfobacula</taxon>
    </lineage>
</organism>
<dbReference type="CDD" id="cd12172">
    <property type="entry name" value="PGDH_like_2"/>
    <property type="match status" value="1"/>
</dbReference>
<keyword evidence="6" id="KW-1185">Reference proteome</keyword>
<dbReference type="SUPFAM" id="SSF51735">
    <property type="entry name" value="NAD(P)-binding Rossmann-fold domains"/>
    <property type="match status" value="1"/>
</dbReference>
<protein>
    <submittedName>
        <fullName evidence="5">Predicted D-3-phosphoglycerate dehydrogenase</fullName>
    </submittedName>
</protein>
<feature type="domain" description="D-isomer specific 2-hydroxyacid dehydrogenase catalytic" evidence="3">
    <location>
        <begin position="17"/>
        <end position="319"/>
    </location>
</feature>
<evidence type="ECO:0000256" key="2">
    <source>
        <dbReference type="RuleBase" id="RU003719"/>
    </source>
</evidence>
<evidence type="ECO:0000259" key="4">
    <source>
        <dbReference type="Pfam" id="PF02826"/>
    </source>
</evidence>
<dbReference type="InterPro" id="IPR029753">
    <property type="entry name" value="D-isomer_DH_CS"/>
</dbReference>
<reference evidence="5 6" key="1">
    <citation type="journal article" date="2013" name="Environ. Microbiol.">
        <title>Complete genome, catabolic sub-proteomes and key-metabolites of Desulfobacula toluolica Tol2, a marine, aromatic compound-degrading, sulfate-reducing bacterium.</title>
        <authorList>
            <person name="Wohlbrand L."/>
            <person name="Jacob J.H."/>
            <person name="Kube M."/>
            <person name="Mussmann M."/>
            <person name="Jarling R."/>
            <person name="Beck A."/>
            <person name="Amann R."/>
            <person name="Wilkes H."/>
            <person name="Reinhardt R."/>
            <person name="Rabus R."/>
        </authorList>
    </citation>
    <scope>NUCLEOTIDE SEQUENCE [LARGE SCALE GENOMIC DNA]</scope>
    <source>
        <strain evidence="6">DSM 7467 / Tol2</strain>
    </source>
</reference>
<proteinExistence type="inferred from homology"/>
<evidence type="ECO:0000313" key="6">
    <source>
        <dbReference type="Proteomes" id="UP000007347"/>
    </source>
</evidence>
<dbReference type="Gene3D" id="3.40.50.720">
    <property type="entry name" value="NAD(P)-binding Rossmann-like Domain"/>
    <property type="match status" value="2"/>
</dbReference>
<dbReference type="GO" id="GO:0030267">
    <property type="term" value="F:glyoxylate reductase (NADPH) activity"/>
    <property type="evidence" value="ECO:0007669"/>
    <property type="project" value="TreeGrafter"/>
</dbReference>
<dbReference type="GO" id="GO:0051287">
    <property type="term" value="F:NAD binding"/>
    <property type="evidence" value="ECO:0007669"/>
    <property type="project" value="InterPro"/>
</dbReference>
<evidence type="ECO:0000256" key="1">
    <source>
        <dbReference type="ARBA" id="ARBA00023002"/>
    </source>
</evidence>
<keyword evidence="1 2" id="KW-0560">Oxidoreductase</keyword>
<dbReference type="AlphaFoldDB" id="K0NK74"/>
<name>K0NK74_DESTT</name>
<sequence length="328" mass="36945">MAKIFISTVPFCEINKKPLMLLKKNGFEIIKNPLGRKLHPKEVAEYAKSVDGIIAGTESLIGLIEANSNLKIISRVGIGLDSVPLIKCKQLGITVTYTPDAVTMAVAEMVIGVMISVYRHIYIADREIRNQQWNRLMGKRIGKSIIGLIGFGRIGYNVARLLTPFHPNKVLINDITDKKDSICDLMEQGLNIEQVSKEEIYKNSDIISLHVPFSPQTNNLINRNTLSKFKKDSFILNYARGGIINEHDLYLAIEKGSIAGAAVDTFIDEPYSGELIELDNVLLTQHMGSCSYDCRYDMELQATEDLIRFFKGEQLQNEVPPEEYEYQQ</sequence>